<dbReference type="Pfam" id="PF00149">
    <property type="entry name" value="Metallophos"/>
    <property type="match status" value="1"/>
</dbReference>
<dbReference type="EMBL" id="MN739949">
    <property type="protein sequence ID" value="QHT79448.1"/>
    <property type="molecule type" value="Genomic_DNA"/>
</dbReference>
<dbReference type="GO" id="GO:0016787">
    <property type="term" value="F:hydrolase activity"/>
    <property type="evidence" value="ECO:0007669"/>
    <property type="project" value="InterPro"/>
</dbReference>
<dbReference type="Gene3D" id="3.60.21.10">
    <property type="match status" value="1"/>
</dbReference>
<reference evidence="2" key="1">
    <citation type="journal article" date="2020" name="Nature">
        <title>Giant virus diversity and host interactions through global metagenomics.</title>
        <authorList>
            <person name="Schulz F."/>
            <person name="Roux S."/>
            <person name="Paez-Espino D."/>
            <person name="Jungbluth S."/>
            <person name="Walsh D.A."/>
            <person name="Denef V.J."/>
            <person name="McMahon K.D."/>
            <person name="Konstantinidis K.T."/>
            <person name="Eloe-Fadrosh E.A."/>
            <person name="Kyrpides N.C."/>
            <person name="Woyke T."/>
        </authorList>
    </citation>
    <scope>NUCLEOTIDE SEQUENCE</scope>
    <source>
        <strain evidence="2">GVMAG-M-3300023184-101</strain>
    </source>
</reference>
<dbReference type="PANTHER" id="PTHR37844">
    <property type="entry name" value="SER/THR PROTEIN PHOSPHATASE SUPERFAMILY (AFU_ORTHOLOGUE AFUA_1G14840)"/>
    <property type="match status" value="1"/>
</dbReference>
<organism evidence="2">
    <name type="scientific">viral metagenome</name>
    <dbReference type="NCBI Taxonomy" id="1070528"/>
    <lineage>
        <taxon>unclassified sequences</taxon>
        <taxon>metagenomes</taxon>
        <taxon>organismal metagenomes</taxon>
    </lineage>
</organism>
<accession>A0A6C0HFS4</accession>
<dbReference type="AlphaFoldDB" id="A0A6C0HFS4"/>
<proteinExistence type="predicted"/>
<evidence type="ECO:0000259" key="1">
    <source>
        <dbReference type="Pfam" id="PF00149"/>
    </source>
</evidence>
<name>A0A6C0HFS4_9ZZZZ</name>
<feature type="domain" description="Calcineurin-like phosphoesterase" evidence="1">
    <location>
        <begin position="1"/>
        <end position="219"/>
    </location>
</feature>
<evidence type="ECO:0000313" key="2">
    <source>
        <dbReference type="EMBL" id="QHT79448.1"/>
    </source>
</evidence>
<protein>
    <recommendedName>
        <fullName evidence="1">Calcineurin-like phosphoesterase domain-containing protein</fullName>
    </recommendedName>
</protein>
<sequence>MRIQYISDVHLEFLPKLPKIKVLEGVDVLCLAGDIGYPYSGIYREFLIKMNSLFKKVFLITGNHEYYNSDKYGSHTIDEVNETIASLISNHKLTNITFLNNSFEVYNDVLFAGTTLWSNIQSQNMNDICLMNDFKQITDLTYDTYKLLHLKSCHFIENLLADVKTPAKKIVMMTHHLPSFDLIDERFTFSDTNCFYASKCDKYFVEPIKVWIYGHTHIPNKTIKNNIQFVCNPKGYPSENTSVKNEIINV</sequence>
<dbReference type="InterPro" id="IPR004843">
    <property type="entry name" value="Calcineurin-like_PHP"/>
</dbReference>
<dbReference type="InterPro" id="IPR029052">
    <property type="entry name" value="Metallo-depent_PP-like"/>
</dbReference>
<dbReference type="SUPFAM" id="SSF56300">
    <property type="entry name" value="Metallo-dependent phosphatases"/>
    <property type="match status" value="1"/>
</dbReference>
<dbReference type="PANTHER" id="PTHR37844:SF1">
    <property type="entry name" value="CALCINEURIN-LIKE PHOSPHOESTERASE DOMAIN-CONTAINING PROTEIN"/>
    <property type="match status" value="1"/>
</dbReference>